<dbReference type="WBParaSite" id="ALUE_0001274401-mRNA-1">
    <property type="protein sequence ID" value="ALUE_0001274401-mRNA-1"/>
    <property type="gene ID" value="ALUE_0001274401"/>
</dbReference>
<sequence>MGRSCPGVIETVIDSHYASGEPVAFNPLEGNFLQARFVEFHIHI</sequence>
<evidence type="ECO:0000313" key="1">
    <source>
        <dbReference type="Proteomes" id="UP000036681"/>
    </source>
</evidence>
<evidence type="ECO:0000313" key="2">
    <source>
        <dbReference type="WBParaSite" id="ALUE_0001274401-mRNA-1"/>
    </source>
</evidence>
<name>A0A0M3I6P0_ASCLU</name>
<accession>A0A0M3I6P0</accession>
<dbReference type="Proteomes" id="UP000036681">
    <property type="component" value="Unplaced"/>
</dbReference>
<reference evidence="2" key="1">
    <citation type="submission" date="2017-02" db="UniProtKB">
        <authorList>
            <consortium name="WormBaseParasite"/>
        </authorList>
    </citation>
    <scope>IDENTIFICATION</scope>
</reference>
<keyword evidence="1" id="KW-1185">Reference proteome</keyword>
<dbReference type="AlphaFoldDB" id="A0A0M3I6P0"/>
<proteinExistence type="predicted"/>
<protein>
    <submittedName>
        <fullName evidence="2">Galactose-1-epimerase</fullName>
    </submittedName>
</protein>
<organism evidence="1 2">
    <name type="scientific">Ascaris lumbricoides</name>
    <name type="common">Giant roundworm</name>
    <dbReference type="NCBI Taxonomy" id="6252"/>
    <lineage>
        <taxon>Eukaryota</taxon>
        <taxon>Metazoa</taxon>
        <taxon>Ecdysozoa</taxon>
        <taxon>Nematoda</taxon>
        <taxon>Chromadorea</taxon>
        <taxon>Rhabditida</taxon>
        <taxon>Spirurina</taxon>
        <taxon>Ascaridomorpha</taxon>
        <taxon>Ascaridoidea</taxon>
        <taxon>Ascarididae</taxon>
        <taxon>Ascaris</taxon>
    </lineage>
</organism>